<dbReference type="AlphaFoldDB" id="A0A830HSH4"/>
<feature type="coiled-coil region" evidence="1">
    <location>
        <begin position="6"/>
        <end position="40"/>
    </location>
</feature>
<dbReference type="Proteomes" id="UP000660262">
    <property type="component" value="Unassembled WGS sequence"/>
</dbReference>
<evidence type="ECO:0000313" key="2">
    <source>
        <dbReference type="EMBL" id="GHP08421.1"/>
    </source>
</evidence>
<dbReference type="EMBL" id="BNJQ01000020">
    <property type="protein sequence ID" value="GHP08421.1"/>
    <property type="molecule type" value="Genomic_DNA"/>
</dbReference>
<keyword evidence="3" id="KW-1185">Reference proteome</keyword>
<evidence type="ECO:0000256" key="1">
    <source>
        <dbReference type="SAM" id="Coils"/>
    </source>
</evidence>
<sequence>MDEAGLQQADDEMDELEMRCADLEKQLSQTTADHEALRMEHVKKNEQLDSFMSSQDEAVCFLVACLQDVKRQIVTVVDGASGGAASGSSAAGASELVMLPGRLEELSLEQRERALGYLLERMHSFTSTKQKSLLGIGRPQADSGFVLPPIAAAGAVDSAAARAALQASVPAHATTYRTTGSQTSEAAPGRGSLALLLDDGSKPWGRAASSLKRNVRNADTFLRSKGPDLPTGMVRATMR</sequence>
<proteinExistence type="predicted"/>
<keyword evidence="1" id="KW-0175">Coiled coil</keyword>
<reference evidence="2" key="1">
    <citation type="submission" date="2020-10" db="EMBL/GenBank/DDBJ databases">
        <title>Unveiling of a novel bifunctional photoreceptor, Dualchrome1, isolated from a cosmopolitan green alga.</title>
        <authorList>
            <person name="Suzuki S."/>
            <person name="Kawachi M."/>
        </authorList>
    </citation>
    <scope>NUCLEOTIDE SEQUENCE</scope>
    <source>
        <strain evidence="2">NIES 2893</strain>
    </source>
</reference>
<protein>
    <submittedName>
        <fullName evidence="2">Uncharacterized protein</fullName>
    </submittedName>
</protein>
<organism evidence="2 3">
    <name type="scientific">Pycnococcus provasolii</name>
    <dbReference type="NCBI Taxonomy" id="41880"/>
    <lineage>
        <taxon>Eukaryota</taxon>
        <taxon>Viridiplantae</taxon>
        <taxon>Chlorophyta</taxon>
        <taxon>Pseudoscourfieldiophyceae</taxon>
        <taxon>Pseudoscourfieldiales</taxon>
        <taxon>Pycnococcaceae</taxon>
        <taxon>Pycnococcus</taxon>
    </lineage>
</organism>
<comment type="caution">
    <text evidence="2">The sequence shown here is derived from an EMBL/GenBank/DDBJ whole genome shotgun (WGS) entry which is preliminary data.</text>
</comment>
<accession>A0A830HSH4</accession>
<name>A0A830HSH4_9CHLO</name>
<evidence type="ECO:0000313" key="3">
    <source>
        <dbReference type="Proteomes" id="UP000660262"/>
    </source>
</evidence>
<gene>
    <name evidence="2" type="ORF">PPROV_000716000</name>
</gene>